<accession>A0A0D6P9Q6</accession>
<dbReference type="AlphaFoldDB" id="A0A0D6P9Q6"/>
<organism evidence="1 2">
    <name type="scientific">Acidisphaera rubrifaciens HS-AP3</name>
    <dbReference type="NCBI Taxonomy" id="1231350"/>
    <lineage>
        <taxon>Bacteria</taxon>
        <taxon>Pseudomonadati</taxon>
        <taxon>Pseudomonadota</taxon>
        <taxon>Alphaproteobacteria</taxon>
        <taxon>Acetobacterales</taxon>
        <taxon>Acetobacteraceae</taxon>
        <taxon>Acidisphaera</taxon>
    </lineage>
</organism>
<dbReference type="Proteomes" id="UP000032680">
    <property type="component" value="Unassembled WGS sequence"/>
</dbReference>
<keyword evidence="2" id="KW-1185">Reference proteome</keyword>
<name>A0A0D6P9Q6_9PROT</name>
<evidence type="ECO:0008006" key="3">
    <source>
        <dbReference type="Google" id="ProtNLM"/>
    </source>
</evidence>
<comment type="caution">
    <text evidence="1">The sequence shown here is derived from an EMBL/GenBank/DDBJ whole genome shotgun (WGS) entry which is preliminary data.</text>
</comment>
<proteinExistence type="predicted"/>
<evidence type="ECO:0000313" key="1">
    <source>
        <dbReference type="EMBL" id="GAN77599.1"/>
    </source>
</evidence>
<dbReference type="EMBL" id="BANB01000388">
    <property type="protein sequence ID" value="GAN77599.1"/>
    <property type="molecule type" value="Genomic_DNA"/>
</dbReference>
<evidence type="ECO:0000313" key="2">
    <source>
        <dbReference type="Proteomes" id="UP000032680"/>
    </source>
</evidence>
<sequence length="115" mass="11833">MLAGLLAGAVPAPAWAEGPGRYDVSGANPGGRGPYKGEAQLSQTGRETWRMTWKIGNETFDGFGVGDAKSFAVTFASGRAQGIALYTAQPDGSYKGVWAGATDPEAGTETLTPAH</sequence>
<reference evidence="1 2" key="1">
    <citation type="submission" date="2012-11" db="EMBL/GenBank/DDBJ databases">
        <title>Whole genome sequence of Acidisphaera rubrifaciens HS-AP3.</title>
        <authorList>
            <person name="Azuma Y."/>
            <person name="Higashiura N."/>
            <person name="Hirakawa H."/>
            <person name="Matsushita K."/>
        </authorList>
    </citation>
    <scope>NUCLEOTIDE SEQUENCE [LARGE SCALE GENOMIC DNA]</scope>
    <source>
        <strain evidence="1 2">HS-AP3</strain>
    </source>
</reference>
<protein>
    <recommendedName>
        <fullName evidence="3">Fibronectin-binding protein</fullName>
    </recommendedName>
</protein>
<gene>
    <name evidence="1" type="ORF">Asru_0388_03</name>
</gene>